<dbReference type="GO" id="GO:0034213">
    <property type="term" value="P:quinolinate catabolic process"/>
    <property type="evidence" value="ECO:0007669"/>
    <property type="project" value="TreeGrafter"/>
</dbReference>
<dbReference type="RefSeq" id="WP_327789418.1">
    <property type="nucleotide sequence ID" value="NZ_JARGEQ010000102.1"/>
</dbReference>
<dbReference type="InterPro" id="IPR027277">
    <property type="entry name" value="NadC/ModD"/>
</dbReference>
<comment type="catalytic activity">
    <reaction evidence="10">
        <text>nicotinate beta-D-ribonucleotide + CO2 + diphosphate = quinolinate + 5-phospho-alpha-D-ribose 1-diphosphate + 2 H(+)</text>
        <dbReference type="Rhea" id="RHEA:12733"/>
        <dbReference type="ChEBI" id="CHEBI:15378"/>
        <dbReference type="ChEBI" id="CHEBI:16526"/>
        <dbReference type="ChEBI" id="CHEBI:29959"/>
        <dbReference type="ChEBI" id="CHEBI:33019"/>
        <dbReference type="ChEBI" id="CHEBI:57502"/>
        <dbReference type="ChEBI" id="CHEBI:58017"/>
        <dbReference type="EC" id="2.4.2.19"/>
    </reaction>
</comment>
<dbReference type="CDD" id="cd01572">
    <property type="entry name" value="QPRTase"/>
    <property type="match status" value="1"/>
</dbReference>
<evidence type="ECO:0000256" key="11">
    <source>
        <dbReference type="ARBA" id="ARBA00069173"/>
    </source>
</evidence>
<dbReference type="PANTHER" id="PTHR32179">
    <property type="entry name" value="NICOTINATE-NUCLEOTIDE PYROPHOSPHORYLASE [CARBOXYLATING]"/>
    <property type="match status" value="1"/>
</dbReference>
<accession>A0AAP3XSM5</accession>
<dbReference type="Gene3D" id="3.20.20.70">
    <property type="entry name" value="Aldolase class I"/>
    <property type="match status" value="1"/>
</dbReference>
<proteinExistence type="inferred from homology"/>
<keyword evidence="7 12" id="KW-0328">Glycosyltransferase</keyword>
<dbReference type="Pfam" id="PF02749">
    <property type="entry name" value="QRPTase_N"/>
    <property type="match status" value="1"/>
</dbReference>
<dbReference type="InterPro" id="IPR037128">
    <property type="entry name" value="Quinolinate_PRibosylTase_N_sf"/>
</dbReference>
<comment type="caution">
    <text evidence="15">The sequence shown here is derived from an EMBL/GenBank/DDBJ whole genome shotgun (WGS) entry which is preliminary data.</text>
</comment>
<dbReference type="PIRSF" id="PIRSF006250">
    <property type="entry name" value="NadC_ModD"/>
    <property type="match status" value="1"/>
</dbReference>
<dbReference type="InterPro" id="IPR002638">
    <property type="entry name" value="Quinolinate_PRibosylTrfase_C"/>
</dbReference>
<keyword evidence="6" id="KW-0662">Pyridine nucleotide biosynthesis</keyword>
<evidence type="ECO:0000256" key="9">
    <source>
        <dbReference type="ARBA" id="ARBA00033102"/>
    </source>
</evidence>
<comment type="similarity">
    <text evidence="3 12">Belongs to the NadC/ModD family.</text>
</comment>
<dbReference type="InterPro" id="IPR013785">
    <property type="entry name" value="Aldolase_TIM"/>
</dbReference>
<evidence type="ECO:0000259" key="14">
    <source>
        <dbReference type="Pfam" id="PF02749"/>
    </source>
</evidence>
<comment type="subunit">
    <text evidence="4">Hexamer formed by 3 homodimers.</text>
</comment>
<evidence type="ECO:0000256" key="3">
    <source>
        <dbReference type="ARBA" id="ARBA00009400"/>
    </source>
</evidence>
<evidence type="ECO:0000256" key="5">
    <source>
        <dbReference type="ARBA" id="ARBA00011944"/>
    </source>
</evidence>
<dbReference type="NCBIfam" id="TIGR00078">
    <property type="entry name" value="nadC"/>
    <property type="match status" value="1"/>
</dbReference>
<keyword evidence="8 12" id="KW-0808">Transferase</keyword>
<evidence type="ECO:0000256" key="7">
    <source>
        <dbReference type="ARBA" id="ARBA00022676"/>
    </source>
</evidence>
<dbReference type="InterPro" id="IPR004393">
    <property type="entry name" value="NadC"/>
</dbReference>
<feature type="domain" description="Quinolinate phosphoribosyl transferase N-terminal" evidence="14">
    <location>
        <begin position="27"/>
        <end position="112"/>
    </location>
</feature>
<evidence type="ECO:0000256" key="8">
    <source>
        <dbReference type="ARBA" id="ARBA00022679"/>
    </source>
</evidence>
<name>A0AAP3XSM5_9PROT</name>
<feature type="domain" description="Quinolinate phosphoribosyl transferase C-terminal" evidence="13">
    <location>
        <begin position="114"/>
        <end position="279"/>
    </location>
</feature>
<evidence type="ECO:0000256" key="12">
    <source>
        <dbReference type="PIRNR" id="PIRNR006250"/>
    </source>
</evidence>
<evidence type="ECO:0000256" key="6">
    <source>
        <dbReference type="ARBA" id="ARBA00022642"/>
    </source>
</evidence>
<dbReference type="InterPro" id="IPR022412">
    <property type="entry name" value="Quinolinate_PRibosylTrfase_N"/>
</dbReference>
<dbReference type="AlphaFoldDB" id="A0AAP3XSM5"/>
<dbReference type="SUPFAM" id="SSF54675">
    <property type="entry name" value="Nicotinate/Quinolinate PRTase N-terminal domain-like"/>
    <property type="match status" value="1"/>
</dbReference>
<dbReference type="PANTHER" id="PTHR32179:SF3">
    <property type="entry name" value="NICOTINATE-NUCLEOTIDE PYROPHOSPHORYLASE [CARBOXYLATING]"/>
    <property type="match status" value="1"/>
</dbReference>
<keyword evidence="16" id="KW-1185">Reference proteome</keyword>
<dbReference type="Gene3D" id="3.90.1170.20">
    <property type="entry name" value="Quinolinate phosphoribosyl transferase, N-terminal domain"/>
    <property type="match status" value="1"/>
</dbReference>
<sequence length="296" mass="30987">MLEPLPEILLEPVVRAALLEDLGRSGDITTSAVVPAEAVMRAVVAARQPGVVAGVDAALMAFRLLDRETVCRVDCAEGARVAPGQAVLRIEGRARPVLSAERVALNMLCHLSGIATATAALVEAVRPHRARITCTRKTTPGLRMLEKHAVRAGGGVNHRFGLDDAVLIKDNHIAVAGGVRPAIERARAAIGHLVKIEVEVDTLEQLEEAMTARPDAVLLDNMTPEQLASAVRLVDGRAVTEASGRVTLETAPRIAASGVDLISVGWITHSAPSLDLGLDIDPDPRAAALPAAPPAG</sequence>
<dbReference type="Pfam" id="PF01729">
    <property type="entry name" value="QRPTase_C"/>
    <property type="match status" value="1"/>
</dbReference>
<dbReference type="GO" id="GO:0005737">
    <property type="term" value="C:cytoplasm"/>
    <property type="evidence" value="ECO:0007669"/>
    <property type="project" value="TreeGrafter"/>
</dbReference>
<dbReference type="SUPFAM" id="SSF51690">
    <property type="entry name" value="Nicotinate/Quinolinate PRTase C-terminal domain-like"/>
    <property type="match status" value="1"/>
</dbReference>
<dbReference type="Proteomes" id="UP001301140">
    <property type="component" value="Unassembled WGS sequence"/>
</dbReference>
<protein>
    <recommendedName>
        <fullName evidence="11">Probable nicotinate-nucleotide pyrophosphorylase [carboxylating]</fullName>
        <ecNumber evidence="5">2.4.2.19</ecNumber>
    </recommendedName>
    <alternativeName>
        <fullName evidence="9">Quinolinate phosphoribosyltransferase [decarboxylating]</fullName>
    </alternativeName>
</protein>
<evidence type="ECO:0000256" key="10">
    <source>
        <dbReference type="ARBA" id="ARBA00047445"/>
    </source>
</evidence>
<evidence type="ECO:0000256" key="4">
    <source>
        <dbReference type="ARBA" id="ARBA00011218"/>
    </source>
</evidence>
<comment type="pathway">
    <text evidence="2">Cofactor biosynthesis; NAD(+) biosynthesis; nicotinate D-ribonucleotide from quinolinate: step 1/1.</text>
</comment>
<reference evidence="15 16" key="1">
    <citation type="submission" date="2023-03" db="EMBL/GenBank/DDBJ databases">
        <title>YIM 152171 draft genome.</title>
        <authorList>
            <person name="Yang Z."/>
        </authorList>
    </citation>
    <scope>NUCLEOTIDE SEQUENCE [LARGE SCALE GENOMIC DNA]</scope>
    <source>
        <strain evidence="15 16">YIM 152171</strain>
    </source>
</reference>
<dbReference type="EMBL" id="JARGEQ010000102">
    <property type="protein sequence ID" value="MDF1586997.1"/>
    <property type="molecule type" value="Genomic_DNA"/>
</dbReference>
<gene>
    <name evidence="15" type="primary">nadC</name>
    <name evidence="15" type="ORF">PZ740_11470</name>
</gene>
<comment type="function">
    <text evidence="1">Involved in the catabolism of quinolinic acid (QA).</text>
</comment>
<evidence type="ECO:0000259" key="13">
    <source>
        <dbReference type="Pfam" id="PF01729"/>
    </source>
</evidence>
<dbReference type="FunFam" id="3.20.20.70:FF:000030">
    <property type="entry name" value="Nicotinate-nucleotide pyrophosphorylase, carboxylating"/>
    <property type="match status" value="1"/>
</dbReference>
<dbReference type="EC" id="2.4.2.19" evidence="5"/>
<evidence type="ECO:0000256" key="2">
    <source>
        <dbReference type="ARBA" id="ARBA00004893"/>
    </source>
</evidence>
<evidence type="ECO:0000313" key="16">
    <source>
        <dbReference type="Proteomes" id="UP001301140"/>
    </source>
</evidence>
<dbReference type="GO" id="GO:0009435">
    <property type="term" value="P:NAD+ biosynthetic process"/>
    <property type="evidence" value="ECO:0007669"/>
    <property type="project" value="InterPro"/>
</dbReference>
<dbReference type="GO" id="GO:0004514">
    <property type="term" value="F:nicotinate-nucleotide diphosphorylase (carboxylating) activity"/>
    <property type="evidence" value="ECO:0007669"/>
    <property type="project" value="UniProtKB-EC"/>
</dbReference>
<evidence type="ECO:0000256" key="1">
    <source>
        <dbReference type="ARBA" id="ARBA00003237"/>
    </source>
</evidence>
<dbReference type="FunFam" id="3.90.1170.20:FF:000001">
    <property type="entry name" value="Nicotinate-nucleotide diphosphorylase (Carboxylating)"/>
    <property type="match status" value="1"/>
</dbReference>
<evidence type="ECO:0000313" key="15">
    <source>
        <dbReference type="EMBL" id="MDF1586997.1"/>
    </source>
</evidence>
<dbReference type="InterPro" id="IPR036068">
    <property type="entry name" value="Nicotinate_pribotase-like_C"/>
</dbReference>
<organism evidence="15 16">
    <name type="scientific">Marinimicrococcus flavescens</name>
    <dbReference type="NCBI Taxonomy" id="3031815"/>
    <lineage>
        <taxon>Bacteria</taxon>
        <taxon>Pseudomonadati</taxon>
        <taxon>Pseudomonadota</taxon>
        <taxon>Alphaproteobacteria</taxon>
        <taxon>Geminicoccales</taxon>
        <taxon>Geminicoccaceae</taxon>
        <taxon>Marinimicrococcus</taxon>
    </lineage>
</organism>